<proteinExistence type="predicted"/>
<dbReference type="Proteomes" id="UP000306509">
    <property type="component" value="Unassembled WGS sequence"/>
</dbReference>
<evidence type="ECO:0000313" key="2">
    <source>
        <dbReference type="Proteomes" id="UP000306509"/>
    </source>
</evidence>
<evidence type="ECO:0008006" key="3">
    <source>
        <dbReference type="Google" id="ProtNLM"/>
    </source>
</evidence>
<protein>
    <recommendedName>
        <fullName evidence="3">Transposase, YhgA-like</fullName>
    </recommendedName>
</protein>
<comment type="caution">
    <text evidence="1">The sequence shown here is derived from an EMBL/GenBank/DDBJ whole genome shotgun (WGS) entry which is preliminary data.</text>
</comment>
<accession>A0A4U8Q975</accession>
<gene>
    <name evidence="1" type="ORF">DSM106044_01519</name>
</gene>
<name>A0A4U8Q975_9FIRM</name>
<dbReference type="EMBL" id="QGQD01000036">
    <property type="protein sequence ID" value="TLD01540.1"/>
    <property type="molecule type" value="Genomic_DNA"/>
</dbReference>
<sequence length="318" mass="36680">MSRKRDITTKSFLSDPVVFCDLYNGALFDGEQILRPGELRQLNGESALLVPDSRGKKRAEGRFRDVVFEARICGRTAVLACEVQDKIHFAMPVRGMLYDALDYSEQVKNYRKDHQGMRDLKSGSEFLSGIKKGEKICPVYSMVFYYGEENWDQNRDLHQMLDIPDKLQKFGHLLQDYHINLVHAGNVNPENFRTGLKEVFEILRFAGDEEKLRSFVNMNRDKFTNLDGDTYDMVFLFLGEQKITGSNKRKFKTEQGGYNMCTALKELEARGEALGEKRGINRLNQLYRILIRDADLELMKLAAENDAVRNDLFLKYGI</sequence>
<dbReference type="RefSeq" id="WP_138002174.1">
    <property type="nucleotide sequence ID" value="NZ_QGQD01000036.1"/>
</dbReference>
<reference evidence="1 2" key="1">
    <citation type="journal article" date="2019" name="Anaerobe">
        <title>Detection of Robinsoniella peoriensis in multiple bone samples of a trauma patient.</title>
        <authorList>
            <person name="Schrottner P."/>
            <person name="Hartwich K."/>
            <person name="Bunk B."/>
            <person name="Schober I."/>
            <person name="Helbig S."/>
            <person name="Rudolph W.W."/>
            <person name="Gunzer F."/>
        </authorList>
    </citation>
    <scope>NUCLEOTIDE SEQUENCE [LARGE SCALE GENOMIC DNA]</scope>
    <source>
        <strain evidence="1 2">DSM 106044</strain>
    </source>
</reference>
<dbReference type="AlphaFoldDB" id="A0A4U8Q975"/>
<organism evidence="1 2">
    <name type="scientific">Robinsoniella peoriensis</name>
    <dbReference type="NCBI Taxonomy" id="180332"/>
    <lineage>
        <taxon>Bacteria</taxon>
        <taxon>Bacillati</taxon>
        <taxon>Bacillota</taxon>
        <taxon>Clostridia</taxon>
        <taxon>Lachnospirales</taxon>
        <taxon>Lachnospiraceae</taxon>
        <taxon>Robinsoniella</taxon>
    </lineage>
</organism>
<evidence type="ECO:0000313" key="1">
    <source>
        <dbReference type="EMBL" id="TLD01540.1"/>
    </source>
</evidence>
<keyword evidence="2" id="KW-1185">Reference proteome</keyword>